<reference evidence="1" key="1">
    <citation type="submission" date="2021-12" db="EMBL/GenBank/DDBJ databases">
        <authorList>
            <person name="King R."/>
        </authorList>
    </citation>
    <scope>NUCLEOTIDE SEQUENCE</scope>
</reference>
<accession>A0A9N8Q1D2</accession>
<organism evidence="1 2">
    <name type="scientific">Chrysodeixis includens</name>
    <name type="common">Soybean looper</name>
    <name type="synonym">Pseudoplusia includens</name>
    <dbReference type="NCBI Taxonomy" id="689277"/>
    <lineage>
        <taxon>Eukaryota</taxon>
        <taxon>Metazoa</taxon>
        <taxon>Ecdysozoa</taxon>
        <taxon>Arthropoda</taxon>
        <taxon>Hexapoda</taxon>
        <taxon>Insecta</taxon>
        <taxon>Pterygota</taxon>
        <taxon>Neoptera</taxon>
        <taxon>Endopterygota</taxon>
        <taxon>Lepidoptera</taxon>
        <taxon>Glossata</taxon>
        <taxon>Ditrysia</taxon>
        <taxon>Noctuoidea</taxon>
        <taxon>Noctuidae</taxon>
        <taxon>Plusiinae</taxon>
        <taxon>Chrysodeixis</taxon>
    </lineage>
</organism>
<dbReference type="EMBL" id="LR824016">
    <property type="protein sequence ID" value="CAD0201036.1"/>
    <property type="molecule type" value="Genomic_DNA"/>
</dbReference>
<evidence type="ECO:0000313" key="1">
    <source>
        <dbReference type="EMBL" id="CAD0201036.1"/>
    </source>
</evidence>
<name>A0A9N8Q1D2_CHRIL</name>
<gene>
    <name evidence="1" type="ORF">CINC_LOCUS2715</name>
</gene>
<keyword evidence="2" id="KW-1185">Reference proteome</keyword>
<dbReference type="Proteomes" id="UP001154114">
    <property type="component" value="Chromosome 13"/>
</dbReference>
<proteinExistence type="predicted"/>
<sequence length="223" mass="26619">MTGQPIPHAEVLEEILARYLGNTSYYDNTVQDIIQGHSSAGSGRKDLNYEYRDDNLDVKVLDHSALKKVIKLIESKYTRQMDFRRGEHEAYYQTPYVKVKCLNVIRQSIYYIQTRVNETWEYRQRYKDMHSYQISVLYGSSTAIMNKMESLFAQMKNLPWRTHFLWFLVLYEKMLACNIDIQNLIERIFLIHQHFMMVRGPKANFELMKSERNKKKNKTRPSP</sequence>
<protein>
    <submittedName>
        <fullName evidence="1">Uncharacterized protein</fullName>
    </submittedName>
</protein>
<evidence type="ECO:0000313" key="2">
    <source>
        <dbReference type="Proteomes" id="UP001154114"/>
    </source>
</evidence>
<dbReference type="OrthoDB" id="6882231at2759"/>
<dbReference type="AlphaFoldDB" id="A0A9N8Q1D2"/>